<dbReference type="RefSeq" id="WP_245659379.1">
    <property type="nucleotide sequence ID" value="NZ_JBHSPX010000012.1"/>
</dbReference>
<dbReference type="EMBL" id="JBHSPX010000012">
    <property type="protein sequence ID" value="MFC6067279.1"/>
    <property type="molecule type" value="Genomic_DNA"/>
</dbReference>
<feature type="region of interest" description="Disordered" evidence="1">
    <location>
        <begin position="232"/>
        <end position="272"/>
    </location>
</feature>
<gene>
    <name evidence="2" type="ORF">ACFP4F_32695</name>
</gene>
<reference evidence="3" key="1">
    <citation type="journal article" date="2019" name="Int. J. Syst. Evol. Microbiol.">
        <title>The Global Catalogue of Microorganisms (GCM) 10K type strain sequencing project: providing services to taxonomists for standard genome sequencing and annotation.</title>
        <authorList>
            <consortium name="The Broad Institute Genomics Platform"/>
            <consortium name="The Broad Institute Genome Sequencing Center for Infectious Disease"/>
            <person name="Wu L."/>
            <person name="Ma J."/>
        </authorList>
    </citation>
    <scope>NUCLEOTIDE SEQUENCE [LARGE SCALE GENOMIC DNA]</scope>
    <source>
        <strain evidence="3">CGMCC 1.15180</strain>
    </source>
</reference>
<organism evidence="2 3">
    <name type="scientific">Streptomyces ochraceiscleroticus</name>
    <dbReference type="NCBI Taxonomy" id="47761"/>
    <lineage>
        <taxon>Bacteria</taxon>
        <taxon>Bacillati</taxon>
        <taxon>Actinomycetota</taxon>
        <taxon>Actinomycetes</taxon>
        <taxon>Kitasatosporales</taxon>
        <taxon>Streptomycetaceae</taxon>
        <taxon>Streptomyces</taxon>
    </lineage>
</organism>
<keyword evidence="3" id="KW-1185">Reference proteome</keyword>
<evidence type="ECO:0000313" key="3">
    <source>
        <dbReference type="Proteomes" id="UP001596139"/>
    </source>
</evidence>
<evidence type="ECO:0000256" key="1">
    <source>
        <dbReference type="SAM" id="MobiDB-lite"/>
    </source>
</evidence>
<protein>
    <recommendedName>
        <fullName evidence="4">EcsC family protein</fullName>
    </recommendedName>
</protein>
<proteinExistence type="predicted"/>
<evidence type="ECO:0008006" key="4">
    <source>
        <dbReference type="Google" id="ProtNLM"/>
    </source>
</evidence>
<accession>A0ABW1MTW2</accession>
<evidence type="ECO:0000313" key="2">
    <source>
        <dbReference type="EMBL" id="MFC6067279.1"/>
    </source>
</evidence>
<sequence length="272" mass="28847">MPADQAALPAERHTGALRERGRAATLAARVGNGARKGGAGARSGLSWTADRIIENAPRIPVRDLATLRRQFPGLTPEQLADKLVAGATKGTATVGAGVGAAAMMPVPPAMPAELAAEVIGVASVEIKLVAELHEVYGVRPQGGLHARGLAYVQSWTQERGVDIAQPASLNLALGGQMKRELRQQIMKRTMRNLPSLTPFMIGAAVGALMNRRDTARLAVKIRQDLRRRQVPWDALPDPAPAPVRKRLTGRARPGQSRAGTGLIGRHEPGQDA</sequence>
<name>A0ABW1MTW2_9ACTN</name>
<dbReference type="Proteomes" id="UP001596139">
    <property type="component" value="Unassembled WGS sequence"/>
</dbReference>
<comment type="caution">
    <text evidence="2">The sequence shown here is derived from an EMBL/GenBank/DDBJ whole genome shotgun (WGS) entry which is preliminary data.</text>
</comment>